<feature type="domain" description="DUF3991" evidence="1">
    <location>
        <begin position="124"/>
        <end position="196"/>
    </location>
</feature>
<dbReference type="Gene3D" id="3.40.1360.10">
    <property type="match status" value="1"/>
</dbReference>
<dbReference type="EMBL" id="MCHY01000003">
    <property type="protein sequence ID" value="RKD26507.1"/>
    <property type="molecule type" value="Genomic_DNA"/>
</dbReference>
<reference evidence="2 3" key="1">
    <citation type="submission" date="2016-08" db="EMBL/GenBank/DDBJ databases">
        <title>Novel Firmicute Genomes.</title>
        <authorList>
            <person name="Poppleton D.I."/>
            <person name="Gribaldo S."/>
        </authorList>
    </citation>
    <scope>NUCLEOTIDE SEQUENCE [LARGE SCALE GENOMIC DNA]</scope>
    <source>
        <strain evidence="2 3">RAOx-1</strain>
    </source>
</reference>
<keyword evidence="3" id="KW-1185">Reference proteome</keyword>
<evidence type="ECO:0000313" key="2">
    <source>
        <dbReference type="EMBL" id="RKD26507.1"/>
    </source>
</evidence>
<proteinExistence type="predicted"/>
<dbReference type="SUPFAM" id="SSF57783">
    <property type="entry name" value="Zinc beta-ribbon"/>
    <property type="match status" value="1"/>
</dbReference>
<comment type="caution">
    <text evidence="2">The sequence shown here is derived from an EMBL/GenBank/DDBJ whole genome shotgun (WGS) entry which is preliminary data.</text>
</comment>
<dbReference type="InterPro" id="IPR025054">
    <property type="entry name" value="DUF3991"/>
</dbReference>
<sequence>MKNKTGDRVSEKEIQKASDVHLLDYLQTKGEGLIQQGKYFRHAEHDSLVIRNDGKWFWNSRGEGGHGPISFARAFYNLSFQDAVRDVNQLSIDKTLTDDLKKASEQGFIYPKQYEADTQKHVRRYLVQERKIDPRLVDSLIKNGYLAEDQRKNCVFKWRDSKGDIVGADRQGTIRTSNGTFKQIAADSKEDGGFRVDVGTPNQIALFESPIDAISYYELFQLQNIRLQSMSGLKDRTANTAIKELIQECHARDERVEKVIFAVDNDEAGKGFAQRWKSLLTQADIHVPIHKDWNVDLQKRKEQQKKKEPVYEMER</sequence>
<dbReference type="SUPFAM" id="SSF56731">
    <property type="entry name" value="DNA primase core"/>
    <property type="match status" value="1"/>
</dbReference>
<dbReference type="OrthoDB" id="9803716at2"/>
<name>A0A419SQ82_9BACL</name>
<dbReference type="AlphaFoldDB" id="A0A419SQ82"/>
<evidence type="ECO:0000259" key="1">
    <source>
        <dbReference type="Pfam" id="PF13154"/>
    </source>
</evidence>
<protein>
    <recommendedName>
        <fullName evidence="1">DUF3991 domain-containing protein</fullName>
    </recommendedName>
</protein>
<dbReference type="RefSeq" id="WP_120188160.1">
    <property type="nucleotide sequence ID" value="NZ_MCHY01000003.1"/>
</dbReference>
<gene>
    <name evidence="2" type="ORF">BEP19_16860</name>
</gene>
<dbReference type="Pfam" id="PF13154">
    <property type="entry name" value="DUF3991"/>
    <property type="match status" value="1"/>
</dbReference>
<organism evidence="2 3">
    <name type="scientific">Ammoniphilus oxalaticus</name>
    <dbReference type="NCBI Taxonomy" id="66863"/>
    <lineage>
        <taxon>Bacteria</taxon>
        <taxon>Bacillati</taxon>
        <taxon>Bacillota</taxon>
        <taxon>Bacilli</taxon>
        <taxon>Bacillales</taxon>
        <taxon>Paenibacillaceae</taxon>
        <taxon>Aneurinibacillus group</taxon>
        <taxon>Ammoniphilus</taxon>
    </lineage>
</organism>
<accession>A0A419SQ82</accession>
<dbReference type="Proteomes" id="UP000284219">
    <property type="component" value="Unassembled WGS sequence"/>
</dbReference>
<evidence type="ECO:0000313" key="3">
    <source>
        <dbReference type="Proteomes" id="UP000284219"/>
    </source>
</evidence>
<dbReference type="Pfam" id="PF13155">
    <property type="entry name" value="Toprim_2"/>
    <property type="match status" value="1"/>
</dbReference>